<dbReference type="OrthoDB" id="9807426at2"/>
<dbReference type="InterPro" id="IPR016102">
    <property type="entry name" value="Succinyl-CoA_synth-like"/>
</dbReference>
<dbReference type="Gene3D" id="3.40.50.720">
    <property type="entry name" value="NAD(P)-binding Rossmann-like Domain"/>
    <property type="match status" value="1"/>
</dbReference>
<feature type="domain" description="CoA-binding" evidence="1">
    <location>
        <begin position="7"/>
        <end position="102"/>
    </location>
</feature>
<dbReference type="Pfam" id="PF13380">
    <property type="entry name" value="CoA_binding_2"/>
    <property type="match status" value="1"/>
</dbReference>
<organism evidence="2 3">
    <name type="scientific">Caenimonas sedimenti</name>
    <dbReference type="NCBI Taxonomy" id="2596921"/>
    <lineage>
        <taxon>Bacteria</taxon>
        <taxon>Pseudomonadati</taxon>
        <taxon>Pseudomonadota</taxon>
        <taxon>Betaproteobacteria</taxon>
        <taxon>Burkholderiales</taxon>
        <taxon>Comamonadaceae</taxon>
        <taxon>Caenimonas</taxon>
    </lineage>
</organism>
<dbReference type="InterPro" id="IPR032875">
    <property type="entry name" value="Succ_CoA_lig_flav_dom"/>
</dbReference>
<reference evidence="2 3" key="1">
    <citation type="submission" date="2019-07" db="EMBL/GenBank/DDBJ databases">
        <title>Caenimonas sedimenti sp. nov., isolated from activated sludge.</title>
        <authorList>
            <person name="Xu J."/>
        </authorList>
    </citation>
    <scope>NUCLEOTIDE SEQUENCE [LARGE SCALE GENOMIC DNA]</scope>
    <source>
        <strain evidence="2 3">HX-9-20</strain>
    </source>
</reference>
<dbReference type="RefSeq" id="WP_145889858.1">
    <property type="nucleotide sequence ID" value="NZ_VOBQ01000001.1"/>
</dbReference>
<evidence type="ECO:0000259" key="1">
    <source>
        <dbReference type="SMART" id="SM00881"/>
    </source>
</evidence>
<dbReference type="SUPFAM" id="SSF51735">
    <property type="entry name" value="NAD(P)-binding Rossmann-fold domains"/>
    <property type="match status" value="1"/>
</dbReference>
<dbReference type="SUPFAM" id="SSF52210">
    <property type="entry name" value="Succinyl-CoA synthetase domains"/>
    <property type="match status" value="2"/>
</dbReference>
<dbReference type="EMBL" id="VOBQ01000001">
    <property type="protein sequence ID" value="TWO73353.1"/>
    <property type="molecule type" value="Genomic_DNA"/>
</dbReference>
<proteinExistence type="predicted"/>
<dbReference type="AlphaFoldDB" id="A0A562ZXZ4"/>
<sequence>MNSIDALLRPSSVAIVGASNDVNKIGGRPIGYMRSHGFAGELYPVSQRGDPVQGIRSYRSLDDLPQAPDSVILSVPATSALEQIRACVRVGARGAVLFSSGFGEMGRDGVRAQAQLAEEARAGGLRLLGPNTIGTANFGCGAVLTFASIYQEYAPQDGPAAIISQSGAIGASAYSLLRENGIGVRYVCATGNQADVEVSELVACVVDDPQVRIVLLYLEEVRDPRKLSGALAAARARGVPVLVLASARTAGGARMAAFHTGSAGMTDPALAQLFAAQGCRVASSLTELSASVPLYLLEGTTSAAPLRVGLVSNSGASCVLAADACDAQGLRLADFNAATRAQLDVLLPAFSRSRNPVDLTAMLLADSAMLGRSVATVLGDPGCDALALSLLAVAGAGYDVERFAADTASALRAQPKPAAFSSPHARVRAAFAAEGLAVFMSEADAVAALNEHHQHRRQAAALA</sequence>
<dbReference type="SMART" id="SM00881">
    <property type="entry name" value="CoA_binding"/>
    <property type="match status" value="1"/>
</dbReference>
<evidence type="ECO:0000313" key="2">
    <source>
        <dbReference type="EMBL" id="TWO73353.1"/>
    </source>
</evidence>
<dbReference type="InterPro" id="IPR003781">
    <property type="entry name" value="CoA-bd"/>
</dbReference>
<protein>
    <recommendedName>
        <fullName evidence="1">CoA-binding domain-containing protein</fullName>
    </recommendedName>
</protein>
<dbReference type="PANTHER" id="PTHR42793:SF4">
    <property type="entry name" value="BLL6376 PROTEIN"/>
    <property type="match status" value="1"/>
</dbReference>
<dbReference type="InterPro" id="IPR036291">
    <property type="entry name" value="NAD(P)-bd_dom_sf"/>
</dbReference>
<gene>
    <name evidence="2" type="ORF">FN976_00465</name>
</gene>
<dbReference type="PANTHER" id="PTHR42793">
    <property type="entry name" value="COA BINDING DOMAIN CONTAINING PROTEIN"/>
    <property type="match status" value="1"/>
</dbReference>
<dbReference type="Gene3D" id="3.40.50.261">
    <property type="entry name" value="Succinyl-CoA synthetase domains"/>
    <property type="match status" value="2"/>
</dbReference>
<name>A0A562ZXZ4_9BURK</name>
<dbReference type="Pfam" id="PF13607">
    <property type="entry name" value="Succ_CoA_lig"/>
    <property type="match status" value="1"/>
</dbReference>
<comment type="caution">
    <text evidence="2">The sequence shown here is derived from an EMBL/GenBank/DDBJ whole genome shotgun (WGS) entry which is preliminary data.</text>
</comment>
<accession>A0A562ZXZ4</accession>
<dbReference type="Proteomes" id="UP000318199">
    <property type="component" value="Unassembled WGS sequence"/>
</dbReference>
<evidence type="ECO:0000313" key="3">
    <source>
        <dbReference type="Proteomes" id="UP000318199"/>
    </source>
</evidence>
<keyword evidence="3" id="KW-1185">Reference proteome</keyword>